<evidence type="ECO:0000313" key="7">
    <source>
        <dbReference type="EMBL" id="MFD1512814.1"/>
    </source>
</evidence>
<evidence type="ECO:0000256" key="3">
    <source>
        <dbReference type="ARBA" id="ARBA00023004"/>
    </source>
</evidence>
<dbReference type="GO" id="GO:0005737">
    <property type="term" value="C:cytoplasm"/>
    <property type="evidence" value="ECO:0007669"/>
    <property type="project" value="UniProtKB-ARBA"/>
</dbReference>
<accession>A0ABD6AT88</accession>
<keyword evidence="4" id="KW-0411">Iron-sulfur</keyword>
<feature type="region of interest" description="Disordered" evidence="5">
    <location>
        <begin position="141"/>
        <end position="168"/>
    </location>
</feature>
<dbReference type="Gene3D" id="3.40.5.90">
    <property type="entry name" value="CDGSH iron-sulfur domain, mitoNEET-type"/>
    <property type="match status" value="2"/>
</dbReference>
<keyword evidence="2" id="KW-0479">Metal-binding</keyword>
<dbReference type="SMART" id="SM00704">
    <property type="entry name" value="ZnF_CDGSH"/>
    <property type="match status" value="2"/>
</dbReference>
<dbReference type="GO" id="GO:0051537">
    <property type="term" value="F:2 iron, 2 sulfur cluster binding"/>
    <property type="evidence" value="ECO:0007669"/>
    <property type="project" value="UniProtKB-KW"/>
</dbReference>
<dbReference type="PANTHER" id="PTHR46491:SF3">
    <property type="entry name" value="CDGSH IRON-SULFUR DOMAIN-CONTAINING PROTEIN 3, MITOCHONDRIAL"/>
    <property type="match status" value="1"/>
</dbReference>
<keyword evidence="8" id="KW-1185">Reference proteome</keyword>
<protein>
    <submittedName>
        <fullName evidence="7">CDGSH iron-sulfur domain-containing protein</fullName>
    </submittedName>
</protein>
<dbReference type="InterPro" id="IPR018967">
    <property type="entry name" value="FeS-contain_CDGSH-typ"/>
</dbReference>
<evidence type="ECO:0000259" key="6">
    <source>
        <dbReference type="SMART" id="SM00704"/>
    </source>
</evidence>
<dbReference type="AlphaFoldDB" id="A0ABD6AT88"/>
<organism evidence="7 8">
    <name type="scientific">Halomarina rubra</name>
    <dbReference type="NCBI Taxonomy" id="2071873"/>
    <lineage>
        <taxon>Archaea</taxon>
        <taxon>Methanobacteriati</taxon>
        <taxon>Methanobacteriota</taxon>
        <taxon>Stenosarchaea group</taxon>
        <taxon>Halobacteria</taxon>
        <taxon>Halobacteriales</taxon>
        <taxon>Natronomonadaceae</taxon>
        <taxon>Halomarina</taxon>
    </lineage>
</organism>
<evidence type="ECO:0000313" key="8">
    <source>
        <dbReference type="Proteomes" id="UP001597187"/>
    </source>
</evidence>
<evidence type="ECO:0000256" key="5">
    <source>
        <dbReference type="SAM" id="MobiDB-lite"/>
    </source>
</evidence>
<reference evidence="7 8" key="1">
    <citation type="journal article" date="2019" name="Int. J. Syst. Evol. Microbiol.">
        <title>The Global Catalogue of Microorganisms (GCM) 10K type strain sequencing project: providing services to taxonomists for standard genome sequencing and annotation.</title>
        <authorList>
            <consortium name="The Broad Institute Genomics Platform"/>
            <consortium name="The Broad Institute Genome Sequencing Center for Infectious Disease"/>
            <person name="Wu L."/>
            <person name="Ma J."/>
        </authorList>
    </citation>
    <scope>NUCLEOTIDE SEQUENCE [LARGE SCALE GENOMIC DNA]</scope>
    <source>
        <strain evidence="7 8">CGMCC 1.12563</strain>
    </source>
</reference>
<dbReference type="SUPFAM" id="SSF54862">
    <property type="entry name" value="4Fe-4S ferredoxins"/>
    <property type="match status" value="1"/>
</dbReference>
<comment type="caution">
    <text evidence="7">The sequence shown here is derived from an EMBL/GenBank/DDBJ whole genome shotgun (WGS) entry which is preliminary data.</text>
</comment>
<dbReference type="InterPro" id="IPR052950">
    <property type="entry name" value="CISD"/>
</dbReference>
<sequence length="218" mass="23240">MERAVHTYHGADVEVTYDVKRCIHVRECVKGLPNVFDADRRPWIRPDEAATDAVTEVIERCPTGALHYERTDGGPAEAVPDAATVTVDTAGPLYLHGDVHLESPDGEDLLADTRVALCRCGVSANKPLCDGSHHRVFTAPGTVPADGSGPDDDADPTGRLTVTPTRNGPLRVTGSYTLEGSERGARTRSGDTLCRCGGSSNKPFCDGTHAKIGFESED</sequence>
<evidence type="ECO:0000256" key="2">
    <source>
        <dbReference type="ARBA" id="ARBA00022723"/>
    </source>
</evidence>
<feature type="domain" description="Iron-binding zinc finger CDGSH type" evidence="6">
    <location>
        <begin position="102"/>
        <end position="139"/>
    </location>
</feature>
<dbReference type="PANTHER" id="PTHR46491">
    <property type="entry name" value="CDGSH IRON SULFUR DOMAIN PROTEIN HOMOLOG"/>
    <property type="match status" value="1"/>
</dbReference>
<evidence type="ECO:0000256" key="1">
    <source>
        <dbReference type="ARBA" id="ARBA00022714"/>
    </source>
</evidence>
<dbReference type="InterPro" id="IPR010693">
    <property type="entry name" value="Divergent_4Fe-4S_mono-cluster"/>
</dbReference>
<feature type="domain" description="Iron-binding zinc finger CDGSH type" evidence="6">
    <location>
        <begin position="183"/>
        <end position="215"/>
    </location>
</feature>
<gene>
    <name evidence="7" type="ORF">ACFSBT_05890</name>
</gene>
<dbReference type="Gene3D" id="3.30.70.20">
    <property type="match status" value="1"/>
</dbReference>
<dbReference type="Pfam" id="PF09360">
    <property type="entry name" value="zf-CDGSH"/>
    <property type="match status" value="2"/>
</dbReference>
<dbReference type="InterPro" id="IPR042216">
    <property type="entry name" value="MitoNEET_CISD"/>
</dbReference>
<keyword evidence="3" id="KW-0408">Iron</keyword>
<dbReference type="Proteomes" id="UP001597187">
    <property type="component" value="Unassembled WGS sequence"/>
</dbReference>
<name>A0ABD6AT88_9EURY</name>
<dbReference type="RefSeq" id="WP_250872791.1">
    <property type="nucleotide sequence ID" value="NZ_JALXFV010000003.1"/>
</dbReference>
<keyword evidence="1" id="KW-0001">2Fe-2S</keyword>
<evidence type="ECO:0000256" key="4">
    <source>
        <dbReference type="ARBA" id="ARBA00023014"/>
    </source>
</evidence>
<dbReference type="Pfam" id="PF06902">
    <property type="entry name" value="Fer4_19"/>
    <property type="match status" value="1"/>
</dbReference>
<dbReference type="GO" id="GO:0046872">
    <property type="term" value="F:metal ion binding"/>
    <property type="evidence" value="ECO:0007669"/>
    <property type="project" value="UniProtKB-KW"/>
</dbReference>
<dbReference type="EMBL" id="JBHUDC010000003">
    <property type="protein sequence ID" value="MFD1512814.1"/>
    <property type="molecule type" value="Genomic_DNA"/>
</dbReference>
<proteinExistence type="predicted"/>